<name>A0A1M5NQ32_9BRAD</name>
<dbReference type="PANTHER" id="PTHR43329">
    <property type="entry name" value="EPOXIDE HYDROLASE"/>
    <property type="match status" value="1"/>
</dbReference>
<accession>A0A1M5NQ32</accession>
<evidence type="ECO:0000313" key="2">
    <source>
        <dbReference type="EMBL" id="SHG91694.1"/>
    </source>
</evidence>
<dbReference type="InterPro" id="IPR000073">
    <property type="entry name" value="AB_hydrolase_1"/>
</dbReference>
<organism evidence="2 3">
    <name type="scientific">Bradyrhizobium erythrophlei</name>
    <dbReference type="NCBI Taxonomy" id="1437360"/>
    <lineage>
        <taxon>Bacteria</taxon>
        <taxon>Pseudomonadati</taxon>
        <taxon>Pseudomonadota</taxon>
        <taxon>Alphaproteobacteria</taxon>
        <taxon>Hyphomicrobiales</taxon>
        <taxon>Nitrobacteraceae</taxon>
        <taxon>Bradyrhizobium</taxon>
    </lineage>
</organism>
<reference evidence="2 3" key="1">
    <citation type="submission" date="2016-11" db="EMBL/GenBank/DDBJ databases">
        <authorList>
            <person name="Jaros S."/>
            <person name="Januszkiewicz K."/>
            <person name="Wedrychowicz H."/>
        </authorList>
    </citation>
    <scope>NUCLEOTIDE SEQUENCE [LARGE SCALE GENOMIC DNA]</scope>
    <source>
        <strain evidence="2 3">GAS242</strain>
    </source>
</reference>
<dbReference type="EMBL" id="LT670818">
    <property type="protein sequence ID" value="SHG91694.1"/>
    <property type="molecule type" value="Genomic_DNA"/>
</dbReference>
<dbReference type="InterPro" id="IPR029058">
    <property type="entry name" value="AB_hydrolase_fold"/>
</dbReference>
<dbReference type="Pfam" id="PF00561">
    <property type="entry name" value="Abhydrolase_1"/>
    <property type="match status" value="1"/>
</dbReference>
<dbReference type="NCBIfam" id="NF002938">
    <property type="entry name" value="PRK03592.1"/>
    <property type="match status" value="1"/>
</dbReference>
<evidence type="ECO:0000259" key="1">
    <source>
        <dbReference type="Pfam" id="PF00561"/>
    </source>
</evidence>
<sequence length="304" mass="34619">MLIQRNPAQPPISPAFPYEMKRLPVLDAEMAYVDVGQGEPIVFLHGNPTSSYMWRNIIPYALPFGRVLAPDLIGMGRSSKSPRRAYRFFDHVAYLDEWFEKLGLTKNIVFVIQDWGAALGFNRTCRYPDSVVGIAYMEAMVRPRLWSDMPPERQLIFRRLRSSEGEDMVLRDNYFIEKMLFEYGVMRKLSDEEKAVYAAPFDTPESRLPTLIFPRDIPFDGEPADMSAAVERYSVWMGASAHLPKLFIDASQGHGTAGAAREHCLKWPNQTVVTVEAKHYVPEDCPHEIGEALVEFLKRVRGGA</sequence>
<gene>
    <name evidence="2" type="ORF">SAMN05444169_4791</name>
</gene>
<feature type="domain" description="AB hydrolase-1" evidence="1">
    <location>
        <begin position="40"/>
        <end position="146"/>
    </location>
</feature>
<protein>
    <submittedName>
        <fullName evidence="2">Haloalkane dehalogenase</fullName>
    </submittedName>
</protein>
<dbReference type="AlphaFoldDB" id="A0A1M5NQ32"/>
<proteinExistence type="predicted"/>
<dbReference type="SUPFAM" id="SSF53474">
    <property type="entry name" value="alpha/beta-Hydrolases"/>
    <property type="match status" value="1"/>
</dbReference>
<dbReference type="RefSeq" id="WP_197687832.1">
    <property type="nucleotide sequence ID" value="NZ_LT670818.1"/>
</dbReference>
<evidence type="ECO:0000313" key="3">
    <source>
        <dbReference type="Proteomes" id="UP000190675"/>
    </source>
</evidence>
<dbReference type="Gene3D" id="3.40.50.1820">
    <property type="entry name" value="alpha/beta hydrolase"/>
    <property type="match status" value="1"/>
</dbReference>
<dbReference type="Proteomes" id="UP000190675">
    <property type="component" value="Chromosome I"/>
</dbReference>